<reference evidence="1 2" key="1">
    <citation type="submission" date="2014-12" db="EMBL/GenBank/DDBJ databases">
        <title>Genome assembly of Enhygromyxa salina DSM 15201.</title>
        <authorList>
            <person name="Sharma G."/>
            <person name="Subramanian S."/>
        </authorList>
    </citation>
    <scope>NUCLEOTIDE SEQUENCE [LARGE SCALE GENOMIC DNA]</scope>
    <source>
        <strain evidence="1 2">DSM 15201</strain>
    </source>
</reference>
<dbReference type="Pfam" id="PF18977">
    <property type="entry name" value="DUF5713"/>
    <property type="match status" value="1"/>
</dbReference>
<comment type="caution">
    <text evidence="1">The sequence shown here is derived from an EMBL/GenBank/DDBJ whole genome shotgun (WGS) entry which is preliminary data.</text>
</comment>
<gene>
    <name evidence="1" type="ORF">DB30_05227</name>
</gene>
<dbReference type="EMBL" id="JMCC02000047">
    <property type="protein sequence ID" value="KIG15809.1"/>
    <property type="molecule type" value="Genomic_DNA"/>
</dbReference>
<organism evidence="1 2">
    <name type="scientific">Enhygromyxa salina</name>
    <dbReference type="NCBI Taxonomy" id="215803"/>
    <lineage>
        <taxon>Bacteria</taxon>
        <taxon>Pseudomonadati</taxon>
        <taxon>Myxococcota</taxon>
        <taxon>Polyangia</taxon>
        <taxon>Nannocystales</taxon>
        <taxon>Nannocystaceae</taxon>
        <taxon>Enhygromyxa</taxon>
    </lineage>
</organism>
<protein>
    <submittedName>
        <fullName evidence="1">Uncharacterized protein</fullName>
    </submittedName>
</protein>
<dbReference type="RefSeq" id="WP_052550957.1">
    <property type="nucleotide sequence ID" value="NZ_JMCC02000047.1"/>
</dbReference>
<evidence type="ECO:0000313" key="2">
    <source>
        <dbReference type="Proteomes" id="UP000031599"/>
    </source>
</evidence>
<accession>A0A0C1ZDT8</accession>
<dbReference type="AlphaFoldDB" id="A0A0C1ZDT8"/>
<name>A0A0C1ZDT8_9BACT</name>
<sequence length="112" mass="12532">MTITNAKLSTYKFVADMYADGYFPDAEVAKVEAVLRELCEKIEQTKVQRLDELYPLTHAATERINELQADFEAAGSDLETGAREAMGADFAFIAEAYGFDADIEELIAPRDW</sequence>
<proteinExistence type="predicted"/>
<evidence type="ECO:0000313" key="1">
    <source>
        <dbReference type="EMBL" id="KIG15809.1"/>
    </source>
</evidence>
<dbReference type="InterPro" id="IPR043767">
    <property type="entry name" value="DUF5713"/>
</dbReference>
<dbReference type="Proteomes" id="UP000031599">
    <property type="component" value="Unassembled WGS sequence"/>
</dbReference>